<dbReference type="SUPFAM" id="SSF51004">
    <property type="entry name" value="C-terminal (heme d1) domain of cytochrome cd1-nitrite reductase"/>
    <property type="match status" value="1"/>
</dbReference>
<reference evidence="1" key="1">
    <citation type="submission" date="2018-05" db="EMBL/GenBank/DDBJ databases">
        <authorList>
            <person name="Lanie J.A."/>
            <person name="Ng W.-L."/>
            <person name="Kazmierczak K.M."/>
            <person name="Andrzejewski T.M."/>
            <person name="Davidsen T.M."/>
            <person name="Wayne K.J."/>
            <person name="Tettelin H."/>
            <person name="Glass J.I."/>
            <person name="Rusch D."/>
            <person name="Podicherti R."/>
            <person name="Tsui H.-C.T."/>
            <person name="Winkler M.E."/>
        </authorList>
    </citation>
    <scope>NUCLEOTIDE SEQUENCE</scope>
</reference>
<proteinExistence type="predicted"/>
<evidence type="ECO:0000313" key="1">
    <source>
        <dbReference type="EMBL" id="SVB51537.1"/>
    </source>
</evidence>
<sequence>MALEVLRTYPTGGREGHMVRLSSDGSRAYVTSRGAEGTLSVIYLEEDIEPTVIETGPGAEGLTVTADGAEVWVLNRQETTISVIDAQSLKVVEEVSSHTFAGRAEALEGGQVAVVNGMGGQTVGGYLRLYDAESRAVSHDLLIPGNQSGTGGYGLLVHGKVVFLTTRSGGSILVYDLEDEDPGTPFALATGHEGPDGMAWTPLRLNVFEN</sequence>
<gene>
    <name evidence="1" type="ORF">METZ01_LOCUS204391</name>
</gene>
<dbReference type="PANTHER" id="PTHR47197:SF3">
    <property type="entry name" value="DIHYDRO-HEME D1 DEHYDROGENASE"/>
    <property type="match status" value="1"/>
</dbReference>
<dbReference type="InterPro" id="IPR015943">
    <property type="entry name" value="WD40/YVTN_repeat-like_dom_sf"/>
</dbReference>
<organism evidence="1">
    <name type="scientific">marine metagenome</name>
    <dbReference type="NCBI Taxonomy" id="408172"/>
    <lineage>
        <taxon>unclassified sequences</taxon>
        <taxon>metagenomes</taxon>
        <taxon>ecological metagenomes</taxon>
    </lineage>
</organism>
<dbReference type="PANTHER" id="PTHR47197">
    <property type="entry name" value="PROTEIN NIRF"/>
    <property type="match status" value="1"/>
</dbReference>
<dbReference type="InterPro" id="IPR011048">
    <property type="entry name" value="Haem_d1_sf"/>
</dbReference>
<dbReference type="Gene3D" id="2.130.10.10">
    <property type="entry name" value="YVTN repeat-like/Quinoprotein amine dehydrogenase"/>
    <property type="match status" value="1"/>
</dbReference>
<dbReference type="InterPro" id="IPR051200">
    <property type="entry name" value="Host-pathogen_enzymatic-act"/>
</dbReference>
<protein>
    <submittedName>
        <fullName evidence="1">Uncharacterized protein</fullName>
    </submittedName>
</protein>
<dbReference type="EMBL" id="UINC01045141">
    <property type="protein sequence ID" value="SVB51537.1"/>
    <property type="molecule type" value="Genomic_DNA"/>
</dbReference>
<accession>A0A382ENU7</accession>
<dbReference type="AlphaFoldDB" id="A0A382ENU7"/>
<name>A0A382ENU7_9ZZZZ</name>